<dbReference type="Proteomes" id="UP000799536">
    <property type="component" value="Unassembled WGS sequence"/>
</dbReference>
<evidence type="ECO:0000313" key="2">
    <source>
        <dbReference type="Proteomes" id="UP000799536"/>
    </source>
</evidence>
<name>A0A9P4MWC3_9PLEO</name>
<sequence>MRSTPSWRMRSATTIARSNQRYEVYRGNDSGTLLTYIMNVYRQGDEISETLVPLVRCWVEGRLGLFTRPVVKIFPSFGPVRSARPSSHQSDVSPGFFSDLFEAIPSSLVLISSMLAIPPSAVHLQHLTTGYQLRQRQNLSQIFRYTFRTIDMTPEKCCKRAREEDSAQETLVPETVIVKRATQHSDSLAIV</sequence>
<organism evidence="1 2">
    <name type="scientific">Delitschia confertaspora ATCC 74209</name>
    <dbReference type="NCBI Taxonomy" id="1513339"/>
    <lineage>
        <taxon>Eukaryota</taxon>
        <taxon>Fungi</taxon>
        <taxon>Dikarya</taxon>
        <taxon>Ascomycota</taxon>
        <taxon>Pezizomycotina</taxon>
        <taxon>Dothideomycetes</taxon>
        <taxon>Pleosporomycetidae</taxon>
        <taxon>Pleosporales</taxon>
        <taxon>Delitschiaceae</taxon>
        <taxon>Delitschia</taxon>
    </lineage>
</organism>
<reference evidence="1" key="1">
    <citation type="journal article" date="2020" name="Stud. Mycol.">
        <title>101 Dothideomycetes genomes: a test case for predicting lifestyles and emergence of pathogens.</title>
        <authorList>
            <person name="Haridas S."/>
            <person name="Albert R."/>
            <person name="Binder M."/>
            <person name="Bloem J."/>
            <person name="Labutti K."/>
            <person name="Salamov A."/>
            <person name="Andreopoulos B."/>
            <person name="Baker S."/>
            <person name="Barry K."/>
            <person name="Bills G."/>
            <person name="Bluhm B."/>
            <person name="Cannon C."/>
            <person name="Castanera R."/>
            <person name="Culley D."/>
            <person name="Daum C."/>
            <person name="Ezra D."/>
            <person name="Gonzalez J."/>
            <person name="Henrissat B."/>
            <person name="Kuo A."/>
            <person name="Liang C."/>
            <person name="Lipzen A."/>
            <person name="Lutzoni F."/>
            <person name="Magnuson J."/>
            <person name="Mondo S."/>
            <person name="Nolan M."/>
            <person name="Ohm R."/>
            <person name="Pangilinan J."/>
            <person name="Park H.-J."/>
            <person name="Ramirez L."/>
            <person name="Alfaro M."/>
            <person name="Sun H."/>
            <person name="Tritt A."/>
            <person name="Yoshinaga Y."/>
            <person name="Zwiers L.-H."/>
            <person name="Turgeon B."/>
            <person name="Goodwin S."/>
            <person name="Spatafora J."/>
            <person name="Crous P."/>
            <person name="Grigoriev I."/>
        </authorList>
    </citation>
    <scope>NUCLEOTIDE SEQUENCE</scope>
    <source>
        <strain evidence="1">ATCC 74209</strain>
    </source>
</reference>
<evidence type="ECO:0000313" key="1">
    <source>
        <dbReference type="EMBL" id="KAF2202013.1"/>
    </source>
</evidence>
<keyword evidence="2" id="KW-1185">Reference proteome</keyword>
<accession>A0A9P4MWC3</accession>
<protein>
    <submittedName>
        <fullName evidence="1">Uncharacterized protein</fullName>
    </submittedName>
</protein>
<dbReference type="EMBL" id="ML993952">
    <property type="protein sequence ID" value="KAF2202013.1"/>
    <property type="molecule type" value="Genomic_DNA"/>
</dbReference>
<comment type="caution">
    <text evidence="1">The sequence shown here is derived from an EMBL/GenBank/DDBJ whole genome shotgun (WGS) entry which is preliminary data.</text>
</comment>
<gene>
    <name evidence="1" type="ORF">GQ43DRAFT_11914</name>
</gene>
<proteinExistence type="predicted"/>
<dbReference type="AlphaFoldDB" id="A0A9P4MWC3"/>